<keyword evidence="1" id="KW-0732">Signal</keyword>
<dbReference type="AlphaFoldDB" id="A0A7I8X8A2"/>
<name>A0A7I8X8A2_BURXY</name>
<accession>A0A7I8X8A2</accession>
<gene>
    <name evidence="2" type="ORF">BXYJ_LOCUS13068</name>
</gene>
<feature type="signal peptide" evidence="1">
    <location>
        <begin position="1"/>
        <end position="25"/>
    </location>
</feature>
<dbReference type="InterPro" id="IPR018487">
    <property type="entry name" value="Hemopexin-like_repeat"/>
</dbReference>
<dbReference type="SMART" id="SM00120">
    <property type="entry name" value="HX"/>
    <property type="match status" value="3"/>
</dbReference>
<organism evidence="2 3">
    <name type="scientific">Bursaphelenchus xylophilus</name>
    <name type="common">Pinewood nematode worm</name>
    <name type="synonym">Aphelenchoides xylophilus</name>
    <dbReference type="NCBI Taxonomy" id="6326"/>
    <lineage>
        <taxon>Eukaryota</taxon>
        <taxon>Metazoa</taxon>
        <taxon>Ecdysozoa</taxon>
        <taxon>Nematoda</taxon>
        <taxon>Chromadorea</taxon>
        <taxon>Rhabditida</taxon>
        <taxon>Tylenchina</taxon>
        <taxon>Tylenchomorpha</taxon>
        <taxon>Aphelenchoidea</taxon>
        <taxon>Aphelenchoididae</taxon>
        <taxon>Bursaphelenchus</taxon>
    </lineage>
</organism>
<protein>
    <submittedName>
        <fullName evidence="2">(pine wood nematode) hypothetical protein</fullName>
    </submittedName>
</protein>
<reference evidence="2" key="1">
    <citation type="submission" date="2020-09" db="EMBL/GenBank/DDBJ databases">
        <authorList>
            <person name="Kikuchi T."/>
        </authorList>
    </citation>
    <scope>NUCLEOTIDE SEQUENCE</scope>
    <source>
        <strain evidence="2">Ka4C1</strain>
    </source>
</reference>
<dbReference type="EMBL" id="CAJFDI010000005">
    <property type="protein sequence ID" value="CAD5232977.1"/>
    <property type="molecule type" value="Genomic_DNA"/>
</dbReference>
<evidence type="ECO:0000313" key="2">
    <source>
        <dbReference type="EMBL" id="CAD5232977.1"/>
    </source>
</evidence>
<dbReference type="EMBL" id="CAJFCV020000005">
    <property type="protein sequence ID" value="CAG9126260.1"/>
    <property type="molecule type" value="Genomic_DNA"/>
</dbReference>
<proteinExistence type="predicted"/>
<evidence type="ECO:0000256" key="1">
    <source>
        <dbReference type="SAM" id="SignalP"/>
    </source>
</evidence>
<dbReference type="InterPro" id="IPR036375">
    <property type="entry name" value="Hemopexin-like_dom_sf"/>
</dbReference>
<keyword evidence="3" id="KW-1185">Reference proteome</keyword>
<dbReference type="Proteomes" id="UP000582659">
    <property type="component" value="Unassembled WGS sequence"/>
</dbReference>
<dbReference type="Gene3D" id="2.110.10.10">
    <property type="entry name" value="Hemopexin-like domain"/>
    <property type="match status" value="1"/>
</dbReference>
<dbReference type="OrthoDB" id="5822246at2759"/>
<dbReference type="SUPFAM" id="SSF50923">
    <property type="entry name" value="Hemopexin-like domain"/>
    <property type="match status" value="1"/>
</dbReference>
<dbReference type="Proteomes" id="UP000659654">
    <property type="component" value="Unassembled WGS sequence"/>
</dbReference>
<comment type="caution">
    <text evidence="2">The sequence shown here is derived from an EMBL/GenBank/DDBJ whole genome shotgun (WGS) entry which is preliminary data.</text>
</comment>
<feature type="chain" id="PRO_5036204482" evidence="1">
    <location>
        <begin position="26"/>
        <end position="347"/>
    </location>
</feature>
<sequence>MRIKPTLAFLVLYTSCCVNLHGVSASRRPKIIIDESQLDVNRSIVVGGERIFVPKHLPKLSRAEKYALLRKEGIDPFARKRRTVKKNRRSLLELNALSETPWKIQNTASKGVDLLPLKTPLLSADPHNCPEHFDAITEGHNHRTYIFAGEYVYQIWREDGLQQRAGYKISDLFLDGPRRVTAAMTNLKSGVTVLFDYRKVYRFRWSEKVKRFRPARNSPQNLNEKIKFVPRLAFQWKDGNIIISDGQRFVTYDPYWNVATFEGNITDYFPNIPRDAIGLAHNGRSTFLLLTWHNGLQIYDMKKFKIVQEYPISINDYVACLVEFNKFNSPLLKNVLPRFGSPAFKRV</sequence>
<evidence type="ECO:0000313" key="3">
    <source>
        <dbReference type="Proteomes" id="UP000659654"/>
    </source>
</evidence>
<dbReference type="SMR" id="A0A7I8X8A2"/>